<keyword evidence="6 8" id="KW-0472">Membrane</keyword>
<dbReference type="InterPro" id="IPR023997">
    <property type="entry name" value="TonB-dep_OMP_SusC/RagA_CS"/>
</dbReference>
<evidence type="ECO:0000256" key="4">
    <source>
        <dbReference type="ARBA" id="ARBA00022692"/>
    </source>
</evidence>
<evidence type="ECO:0000256" key="9">
    <source>
        <dbReference type="RuleBase" id="RU003357"/>
    </source>
</evidence>
<keyword evidence="7 8" id="KW-0998">Cell outer membrane</keyword>
<evidence type="ECO:0000256" key="8">
    <source>
        <dbReference type="PROSITE-ProRule" id="PRU01360"/>
    </source>
</evidence>
<evidence type="ECO:0000256" key="6">
    <source>
        <dbReference type="ARBA" id="ARBA00023136"/>
    </source>
</evidence>
<dbReference type="Pfam" id="PF00593">
    <property type="entry name" value="TonB_dep_Rec_b-barrel"/>
    <property type="match status" value="1"/>
</dbReference>
<comment type="subcellular location">
    <subcellularLocation>
        <location evidence="1 8">Cell outer membrane</location>
        <topology evidence="1 8">Multi-pass membrane protein</topology>
    </subcellularLocation>
</comment>
<reference evidence="12 13" key="1">
    <citation type="submission" date="2016-10" db="EMBL/GenBank/DDBJ databases">
        <authorList>
            <person name="de Groot N.N."/>
        </authorList>
    </citation>
    <scope>NUCLEOTIDE SEQUENCE [LARGE SCALE GENOMIC DNA]</scope>
    <source>
        <strain>GEY</strain>
        <strain evidence="13">DSM 9560</strain>
    </source>
</reference>
<dbReference type="SUPFAM" id="SSF56935">
    <property type="entry name" value="Porins"/>
    <property type="match status" value="1"/>
</dbReference>
<sequence length="1055" mass="116149">MKNFIPKKAYELLSLGLWRWKFAIIAFAFLLLSMNSSLAQTNQVSGRVTSETGEGLPGVNIVLKGTNKGTTTDSDGKYAFAGVDANSVLIFSFIGYTTQEIVVGNQTTINVQLMLDMKTLSEVVVVGYGTQKKADVTGAITSVSETALREVPVANLQQALQGRAAGLEIQRTGTRPGAGAQIRIRGTRSISGSNEPLIVLDGIPFDGSLNDINPNDVASIEVLKDASATAIYGSRGANGILLITSKKGETGDTKVFYNGYHGIGTVANKYPLFSAAEYQAMRNISPWAEGYMPEELKSIQTGRTTDWQDLMYQGAYRTDHNLTISGGTKANTFSLGAGYFKETALLPGQDFTRFNLRTAIDSKIGKRISVGISSINSLNITNGSQFVVGGTMYPILSLSPLMPSRDSLDRIYKVPSGNILDNVTYNPLYLKENNNNWVDRVRRLRTFNSLYGEYEFFEGLKYRLNLGLSYEQQESAQFQASDLASNPSYFRPQRGNTAFVNNSQAWGYTLENLLIYDKTIAQKHRVNFTGLYSIQEGQFYNTSVRKDSITDNFVQFYNLALSTPINSSNTALGGGESRSAIISYMGRLNYAYDDKYLLTVTGRRDGSSRLAVGNKWFNYGAVSAGWNITNEDFMQDIKLLTNLKLRAGYGVTSNQSVGIYSSLGLVSNNNGLQAPGNIISYNFGNTILSGYQVSALPNANLSWEFSKTTNVGVDFGIWENRITGSIEYYHQKTDRIIYGVSLPATSGVTGNFQTNIGEMENKGFEFSISSVNVRLDNGFTWSMDINLFTNRNRILKLSNNVQRDIANQLHVGYSMTSIYDFKKLGIWQIDEAAEAARYGARPGQIKLLDYSGRDGVPDGVINDFDRHIIGNADAKLQGGMTHRITYKGFDFSTVFYARFGGLLISQIHQPDAAYLTNLDGRRNGIKVDYWTPTNPSNWFPMPGANRTVSTEWTTLGYYDASFVKIRSINFGYTFDKSILSRFGMRSVRTYFTIDNAAILFSPYFRQTGIDPEGTGTGNQGVSNPGNIRGGANGVVTISASTPPARTFTFGLNISL</sequence>
<feature type="domain" description="TonB-dependent receptor plug" evidence="11">
    <location>
        <begin position="133"/>
        <end position="240"/>
    </location>
</feature>
<protein>
    <submittedName>
        <fullName evidence="12">TonB-linked outer membrane protein, SusC/RagA family</fullName>
    </submittedName>
</protein>
<dbReference type="Pfam" id="PF07715">
    <property type="entry name" value="Plug"/>
    <property type="match status" value="1"/>
</dbReference>
<dbReference type="Gene3D" id="2.170.130.10">
    <property type="entry name" value="TonB-dependent receptor, plug domain"/>
    <property type="match status" value="1"/>
</dbReference>
<dbReference type="InterPro" id="IPR012910">
    <property type="entry name" value="Plug_dom"/>
</dbReference>
<evidence type="ECO:0000313" key="12">
    <source>
        <dbReference type="EMBL" id="SFE44197.1"/>
    </source>
</evidence>
<dbReference type="InterPro" id="IPR000531">
    <property type="entry name" value="Beta-barrel_TonB"/>
</dbReference>
<organism evidence="12 13">
    <name type="scientific">Thermoflexibacter ruber</name>
    <dbReference type="NCBI Taxonomy" id="1003"/>
    <lineage>
        <taxon>Bacteria</taxon>
        <taxon>Pseudomonadati</taxon>
        <taxon>Bacteroidota</taxon>
        <taxon>Cytophagia</taxon>
        <taxon>Cytophagales</taxon>
        <taxon>Thermoflexibacteraceae</taxon>
        <taxon>Thermoflexibacter</taxon>
    </lineage>
</organism>
<evidence type="ECO:0000256" key="2">
    <source>
        <dbReference type="ARBA" id="ARBA00022448"/>
    </source>
</evidence>
<name>A0A1I2AKF4_9BACT</name>
<dbReference type="InterPro" id="IPR023996">
    <property type="entry name" value="TonB-dep_OMP_SusC/RagA"/>
</dbReference>
<keyword evidence="4 8" id="KW-0812">Transmembrane</keyword>
<dbReference type="STRING" id="1003.SAMN04488541_1001202"/>
<dbReference type="InterPro" id="IPR036942">
    <property type="entry name" value="Beta-barrel_TonB_sf"/>
</dbReference>
<dbReference type="InterPro" id="IPR039426">
    <property type="entry name" value="TonB-dep_rcpt-like"/>
</dbReference>
<dbReference type="EMBL" id="FONY01000001">
    <property type="protein sequence ID" value="SFE44197.1"/>
    <property type="molecule type" value="Genomic_DNA"/>
</dbReference>
<feature type="domain" description="TonB-dependent receptor-like beta-barrel" evidence="10">
    <location>
        <begin position="412"/>
        <end position="838"/>
    </location>
</feature>
<gene>
    <name evidence="12" type="ORF">SAMN04488541_1001202</name>
</gene>
<dbReference type="Gene3D" id="2.60.40.1120">
    <property type="entry name" value="Carboxypeptidase-like, regulatory domain"/>
    <property type="match status" value="1"/>
</dbReference>
<keyword evidence="13" id="KW-1185">Reference proteome</keyword>
<evidence type="ECO:0000259" key="10">
    <source>
        <dbReference type="Pfam" id="PF00593"/>
    </source>
</evidence>
<evidence type="ECO:0000313" key="13">
    <source>
        <dbReference type="Proteomes" id="UP000199513"/>
    </source>
</evidence>
<dbReference type="PROSITE" id="PS52016">
    <property type="entry name" value="TONB_DEPENDENT_REC_3"/>
    <property type="match status" value="1"/>
</dbReference>
<dbReference type="AlphaFoldDB" id="A0A1I2AKF4"/>
<keyword evidence="3 8" id="KW-1134">Transmembrane beta strand</keyword>
<proteinExistence type="inferred from homology"/>
<dbReference type="GO" id="GO:0009279">
    <property type="term" value="C:cell outer membrane"/>
    <property type="evidence" value="ECO:0007669"/>
    <property type="project" value="UniProtKB-SubCell"/>
</dbReference>
<evidence type="ECO:0000256" key="5">
    <source>
        <dbReference type="ARBA" id="ARBA00023077"/>
    </source>
</evidence>
<dbReference type="Gene3D" id="2.40.170.20">
    <property type="entry name" value="TonB-dependent receptor, beta-barrel domain"/>
    <property type="match status" value="1"/>
</dbReference>
<dbReference type="Proteomes" id="UP000199513">
    <property type="component" value="Unassembled WGS sequence"/>
</dbReference>
<dbReference type="SUPFAM" id="SSF49464">
    <property type="entry name" value="Carboxypeptidase regulatory domain-like"/>
    <property type="match status" value="1"/>
</dbReference>
<dbReference type="FunFam" id="2.170.130.10:FF:000008">
    <property type="entry name" value="SusC/RagA family TonB-linked outer membrane protein"/>
    <property type="match status" value="1"/>
</dbReference>
<evidence type="ECO:0000256" key="3">
    <source>
        <dbReference type="ARBA" id="ARBA00022452"/>
    </source>
</evidence>
<dbReference type="RefSeq" id="WP_177217223.1">
    <property type="nucleotide sequence ID" value="NZ_FONY01000001.1"/>
</dbReference>
<comment type="similarity">
    <text evidence="8 9">Belongs to the TonB-dependent receptor family.</text>
</comment>
<evidence type="ECO:0000256" key="7">
    <source>
        <dbReference type="ARBA" id="ARBA00023237"/>
    </source>
</evidence>
<dbReference type="NCBIfam" id="TIGR04056">
    <property type="entry name" value="OMP_RagA_SusC"/>
    <property type="match status" value="1"/>
</dbReference>
<accession>A0A1I2AKF4</accession>
<keyword evidence="5 9" id="KW-0798">TonB box</keyword>
<dbReference type="InterPro" id="IPR037066">
    <property type="entry name" value="Plug_dom_sf"/>
</dbReference>
<evidence type="ECO:0000256" key="1">
    <source>
        <dbReference type="ARBA" id="ARBA00004571"/>
    </source>
</evidence>
<dbReference type="NCBIfam" id="TIGR04057">
    <property type="entry name" value="SusC_RagA_signa"/>
    <property type="match status" value="1"/>
</dbReference>
<evidence type="ECO:0000259" key="11">
    <source>
        <dbReference type="Pfam" id="PF07715"/>
    </source>
</evidence>
<dbReference type="Pfam" id="PF13715">
    <property type="entry name" value="CarbopepD_reg_2"/>
    <property type="match status" value="1"/>
</dbReference>
<dbReference type="InterPro" id="IPR008969">
    <property type="entry name" value="CarboxyPept-like_regulatory"/>
</dbReference>
<keyword evidence="2 8" id="KW-0813">Transport</keyword>